<reference evidence="1" key="2">
    <citation type="journal article" date="2021" name="PeerJ">
        <title>Extensive microbial diversity within the chicken gut microbiome revealed by metagenomics and culture.</title>
        <authorList>
            <person name="Gilroy R."/>
            <person name="Ravi A."/>
            <person name="Getino M."/>
            <person name="Pursley I."/>
            <person name="Horton D.L."/>
            <person name="Alikhan N.F."/>
            <person name="Baker D."/>
            <person name="Gharbi K."/>
            <person name="Hall N."/>
            <person name="Watson M."/>
            <person name="Adriaenssens E.M."/>
            <person name="Foster-Nyarko E."/>
            <person name="Jarju S."/>
            <person name="Secka A."/>
            <person name="Antonio M."/>
            <person name="Oren A."/>
            <person name="Chaudhuri R.R."/>
            <person name="La Ragione R."/>
            <person name="Hildebrand F."/>
            <person name="Pallen M.J."/>
        </authorList>
    </citation>
    <scope>NUCLEOTIDE SEQUENCE</scope>
    <source>
        <strain evidence="1">B1-3475</strain>
    </source>
</reference>
<dbReference type="Proteomes" id="UP000823617">
    <property type="component" value="Unassembled WGS sequence"/>
</dbReference>
<dbReference type="EMBL" id="JADIMK010000058">
    <property type="protein sequence ID" value="MBO8455862.1"/>
    <property type="molecule type" value="Genomic_DNA"/>
</dbReference>
<accession>A0A9D9HL61</accession>
<gene>
    <name evidence="1" type="ORF">IAC08_05610</name>
</gene>
<evidence type="ECO:0000313" key="2">
    <source>
        <dbReference type="Proteomes" id="UP000823617"/>
    </source>
</evidence>
<evidence type="ECO:0000313" key="1">
    <source>
        <dbReference type="EMBL" id="MBO8455862.1"/>
    </source>
</evidence>
<reference evidence="1" key="1">
    <citation type="submission" date="2020-10" db="EMBL/GenBank/DDBJ databases">
        <authorList>
            <person name="Gilroy R."/>
        </authorList>
    </citation>
    <scope>NUCLEOTIDE SEQUENCE</scope>
    <source>
        <strain evidence="1">B1-3475</strain>
    </source>
</reference>
<dbReference type="AlphaFoldDB" id="A0A9D9HL61"/>
<sequence>MTVLGEFMNDDTASLVARHTVKVGDVYLMEMDFRNGITPKAGDLYRNKFFVVLGFDDAGNVYGGVVINSRVNSKVDQNIQDWHYPIKKSRYSFLKHDSFVDCSQLKKAFIEKFSFWEYKGRIFKDDLDLIIGAVQSSPKETKANLSRYGL</sequence>
<name>A0A9D9HL61_9BACT</name>
<comment type="caution">
    <text evidence="1">The sequence shown here is derived from an EMBL/GenBank/DDBJ whole genome shotgun (WGS) entry which is preliminary data.</text>
</comment>
<protein>
    <submittedName>
        <fullName evidence="1">Uncharacterized protein</fullName>
    </submittedName>
</protein>
<dbReference type="Gene3D" id="2.30.30.110">
    <property type="match status" value="1"/>
</dbReference>
<proteinExistence type="predicted"/>
<organism evidence="1 2">
    <name type="scientific">Candidatus Cryptobacteroides intestinigallinarum</name>
    <dbReference type="NCBI Taxonomy" id="2840767"/>
    <lineage>
        <taxon>Bacteria</taxon>
        <taxon>Pseudomonadati</taxon>
        <taxon>Bacteroidota</taxon>
        <taxon>Bacteroidia</taxon>
        <taxon>Bacteroidales</taxon>
        <taxon>Candidatus Cryptobacteroides</taxon>
    </lineage>
</organism>
<dbReference type="InterPro" id="IPR011067">
    <property type="entry name" value="Plasmid_toxin/cell-grow_inhib"/>
</dbReference>